<sequence length="449" mass="51710">MNHKELMKRFLDLEDEEEEIVEAWALFIAVQKVFRDAEAGIISKRERDKVQRDFIKHMRKKKLGMQDEEDKLKAHEVAIIKEGGAKNELKPLSIFDIWLIADFKDVCAAYVADDLSSVEGVPDMIIKFLRDPSVDGRMKERLIEKDIGRGEKLLNTVIGYIPTDVNAHLLLVELYDREERHVEAEAEYKRFLSKTDDEVGWANYGHFLEKRGRYADSLDAFKNSLARCERAGKEEYRGFLDAVKDSIDRVERMENLEGEAAIKAREYQEAEWLIEDIREFAEKRFEKELAKAEAEYKEERDLEAIMLEDAFDFINWFVFNRKLKDGKTPGLVYAEENGLSSDLMERIEGLGNPVAGNFEGVGVDHAAFKLMVKDMATETEYTLMGNVPELIEGQTFVGNIYPWADFYLTGGGLKVHDEESSQSIKKMAERTKSILEEAKKGTKNEERTK</sequence>
<name>Q64CD8_UNCAG</name>
<accession>Q64CD8</accession>
<dbReference type="AlphaFoldDB" id="Q64CD8"/>
<dbReference type="InterPro" id="IPR011990">
    <property type="entry name" value="TPR-like_helical_dom_sf"/>
</dbReference>
<evidence type="ECO:0000313" key="3">
    <source>
        <dbReference type="EMBL" id="AAU82939.1"/>
    </source>
</evidence>
<feature type="coiled-coil region" evidence="1">
    <location>
        <begin position="253"/>
        <end position="302"/>
    </location>
</feature>
<evidence type="ECO:0000256" key="1">
    <source>
        <dbReference type="SAM" id="Coils"/>
    </source>
</evidence>
<reference evidence="3" key="2">
    <citation type="submission" date="2004-08" db="EMBL/GenBank/DDBJ databases">
        <authorList>
            <person name="Putnam N."/>
            <person name="Detter J.C."/>
            <person name="Richardson P.M."/>
            <person name="Rokhsar D."/>
        </authorList>
    </citation>
    <scope>NUCLEOTIDE SEQUENCE</scope>
</reference>
<dbReference type="Gene3D" id="1.25.40.10">
    <property type="entry name" value="Tetratricopeptide repeat domain"/>
    <property type="match status" value="1"/>
</dbReference>
<reference evidence="3" key="1">
    <citation type="journal article" date="2004" name="Science">
        <title>Reverse methanogenesis: testing the hypothesis with environmental genomics.</title>
        <authorList>
            <person name="Hallam S.J."/>
            <person name="Putnam N."/>
            <person name="Preston C.M."/>
            <person name="Detter J.C."/>
            <person name="Rokhsar D."/>
            <person name="Richardson P.M."/>
            <person name="DeLong E.F."/>
        </authorList>
    </citation>
    <scope>NUCLEOTIDE SEQUENCE</scope>
</reference>
<organism evidence="3">
    <name type="scientific">Uncultured archaeon GZfos26G2</name>
    <dbReference type="NCBI Taxonomy" id="3386331"/>
    <lineage>
        <taxon>Archaea</taxon>
        <taxon>Methanobacteriati</taxon>
        <taxon>Methanobacteriota</taxon>
        <taxon>Stenosarchaea group</taxon>
        <taxon>Methanomicrobia</taxon>
        <taxon>Candidatus Methanophagales</taxon>
        <taxon>Candidatus Methanophagaceae</taxon>
        <taxon>Candidatus Methanophaga</taxon>
    </lineage>
</organism>
<dbReference type="SUPFAM" id="SSF48452">
    <property type="entry name" value="TPR-like"/>
    <property type="match status" value="1"/>
</dbReference>
<feature type="region of interest" description="Disordered" evidence="2">
    <location>
        <begin position="418"/>
        <end position="449"/>
    </location>
</feature>
<dbReference type="EMBL" id="AY714836">
    <property type="protein sequence ID" value="AAU82939.1"/>
    <property type="molecule type" value="Genomic_DNA"/>
</dbReference>
<evidence type="ECO:0000256" key="2">
    <source>
        <dbReference type="SAM" id="MobiDB-lite"/>
    </source>
</evidence>
<proteinExistence type="predicted"/>
<gene>
    <name evidence="3" type="ORF">GZ23H9_34</name>
</gene>
<feature type="compositionally biased region" description="Basic and acidic residues" evidence="2">
    <location>
        <begin position="426"/>
        <end position="449"/>
    </location>
</feature>
<protein>
    <submittedName>
        <fullName evidence="3">Uncharacterized protein</fullName>
    </submittedName>
</protein>
<keyword evidence="1" id="KW-0175">Coiled coil</keyword>